<dbReference type="Pfam" id="PF07686">
    <property type="entry name" value="V-set"/>
    <property type="match status" value="1"/>
</dbReference>
<keyword evidence="2 4" id="KW-0472">Membrane</keyword>
<dbReference type="Gene3D" id="2.60.40.10">
    <property type="entry name" value="Immunoglobulins"/>
    <property type="match status" value="1"/>
</dbReference>
<evidence type="ECO:0000256" key="1">
    <source>
        <dbReference type="ARBA" id="ARBA00004370"/>
    </source>
</evidence>
<evidence type="ECO:0000256" key="3">
    <source>
        <dbReference type="ARBA" id="ARBA00023319"/>
    </source>
</evidence>
<feature type="domain" description="Ig-like" evidence="5">
    <location>
        <begin position="21"/>
        <end position="124"/>
    </location>
</feature>
<dbReference type="SMART" id="SM00406">
    <property type="entry name" value="IGv"/>
    <property type="match status" value="1"/>
</dbReference>
<evidence type="ECO:0000313" key="7">
    <source>
        <dbReference type="Proteomes" id="UP000265000"/>
    </source>
</evidence>
<dbReference type="InterPro" id="IPR036179">
    <property type="entry name" value="Ig-like_dom_sf"/>
</dbReference>
<evidence type="ECO:0000256" key="4">
    <source>
        <dbReference type="SAM" id="Phobius"/>
    </source>
</evidence>
<accession>A0A3Q2NTN6</accession>
<dbReference type="GeneTree" id="ENSGT00940000167778"/>
<dbReference type="InterPro" id="IPR003599">
    <property type="entry name" value="Ig_sub"/>
</dbReference>
<keyword evidence="4" id="KW-1133">Transmembrane helix</keyword>
<sequence>YLWVYPGLAVGEAPHLLGTSPELLTVTVKVLKGEESVVLPCRYSKELQEVVTVKWSRFDLNPNIVHKRREADDFREQNLLFRRRTSMRPDALDSGDFSLTLTEPQLSDSGIYICSIIDDEEEIFLILPTWTSFHSIVDTLKSGTFLGTVFARDRLSKTGTIPGNQGRLVTVNFMHILQLLLMPVLCVGFILIIINFNVRCNIKVTLNVCMLQFYFPWVAE</sequence>
<keyword evidence="4" id="KW-0812">Transmembrane</keyword>
<protein>
    <recommendedName>
        <fullName evidence="5">Ig-like domain-containing protein</fullName>
    </recommendedName>
</protein>
<dbReference type="AlphaFoldDB" id="A0A3Q2NTN6"/>
<evidence type="ECO:0000313" key="6">
    <source>
        <dbReference type="Ensembl" id="ENSFHEP00000002616.1"/>
    </source>
</evidence>
<dbReference type="Proteomes" id="UP000265000">
    <property type="component" value="Unplaced"/>
</dbReference>
<dbReference type="GO" id="GO:0001817">
    <property type="term" value="P:regulation of cytokine production"/>
    <property type="evidence" value="ECO:0007669"/>
    <property type="project" value="TreeGrafter"/>
</dbReference>
<reference evidence="6" key="2">
    <citation type="submission" date="2025-09" db="UniProtKB">
        <authorList>
            <consortium name="Ensembl"/>
        </authorList>
    </citation>
    <scope>IDENTIFICATION</scope>
</reference>
<name>A0A3Q2NTN6_FUNHE</name>
<dbReference type="PROSITE" id="PS50835">
    <property type="entry name" value="IG_LIKE"/>
    <property type="match status" value="1"/>
</dbReference>
<evidence type="ECO:0000256" key="2">
    <source>
        <dbReference type="ARBA" id="ARBA00023136"/>
    </source>
</evidence>
<reference evidence="6" key="1">
    <citation type="submission" date="2025-08" db="UniProtKB">
        <authorList>
            <consortium name="Ensembl"/>
        </authorList>
    </citation>
    <scope>IDENTIFICATION</scope>
</reference>
<dbReference type="GO" id="GO:0005102">
    <property type="term" value="F:signaling receptor binding"/>
    <property type="evidence" value="ECO:0007669"/>
    <property type="project" value="TreeGrafter"/>
</dbReference>
<comment type="subcellular location">
    <subcellularLocation>
        <location evidence="1">Membrane</location>
    </subcellularLocation>
</comment>
<dbReference type="PANTHER" id="PTHR24100">
    <property type="entry name" value="BUTYROPHILIN"/>
    <property type="match status" value="1"/>
</dbReference>
<dbReference type="GO" id="GO:0050852">
    <property type="term" value="P:T cell receptor signaling pathway"/>
    <property type="evidence" value="ECO:0007669"/>
    <property type="project" value="TreeGrafter"/>
</dbReference>
<dbReference type="SUPFAM" id="SSF48726">
    <property type="entry name" value="Immunoglobulin"/>
    <property type="match status" value="1"/>
</dbReference>
<evidence type="ECO:0000259" key="5">
    <source>
        <dbReference type="PROSITE" id="PS50835"/>
    </source>
</evidence>
<dbReference type="InterPro" id="IPR007110">
    <property type="entry name" value="Ig-like_dom"/>
</dbReference>
<feature type="transmembrane region" description="Helical" evidence="4">
    <location>
        <begin position="173"/>
        <end position="194"/>
    </location>
</feature>
<keyword evidence="7" id="KW-1185">Reference proteome</keyword>
<dbReference type="InterPro" id="IPR013106">
    <property type="entry name" value="Ig_V-set"/>
</dbReference>
<dbReference type="SMART" id="SM00409">
    <property type="entry name" value="IG"/>
    <property type="match status" value="1"/>
</dbReference>
<dbReference type="InterPro" id="IPR013783">
    <property type="entry name" value="Ig-like_fold"/>
</dbReference>
<dbReference type="GO" id="GO:0009897">
    <property type="term" value="C:external side of plasma membrane"/>
    <property type="evidence" value="ECO:0007669"/>
    <property type="project" value="TreeGrafter"/>
</dbReference>
<dbReference type="Ensembl" id="ENSFHET00000011941.1">
    <property type="protein sequence ID" value="ENSFHEP00000002616.1"/>
    <property type="gene ID" value="ENSFHEG00000003414.1"/>
</dbReference>
<dbReference type="InterPro" id="IPR050504">
    <property type="entry name" value="IgSF_BTN/MOG"/>
</dbReference>
<proteinExistence type="predicted"/>
<organism evidence="6 7">
    <name type="scientific">Fundulus heteroclitus</name>
    <name type="common">Killifish</name>
    <name type="synonym">Mummichog</name>
    <dbReference type="NCBI Taxonomy" id="8078"/>
    <lineage>
        <taxon>Eukaryota</taxon>
        <taxon>Metazoa</taxon>
        <taxon>Chordata</taxon>
        <taxon>Craniata</taxon>
        <taxon>Vertebrata</taxon>
        <taxon>Euteleostomi</taxon>
        <taxon>Actinopterygii</taxon>
        <taxon>Neopterygii</taxon>
        <taxon>Teleostei</taxon>
        <taxon>Neoteleostei</taxon>
        <taxon>Acanthomorphata</taxon>
        <taxon>Ovalentaria</taxon>
        <taxon>Atherinomorphae</taxon>
        <taxon>Cyprinodontiformes</taxon>
        <taxon>Fundulidae</taxon>
        <taxon>Fundulus</taxon>
    </lineage>
</organism>
<keyword evidence="3" id="KW-0393">Immunoglobulin domain</keyword>